<comment type="caution">
    <text evidence="1">The sequence shown here is derived from an EMBL/GenBank/DDBJ whole genome shotgun (WGS) entry which is preliminary data.</text>
</comment>
<accession>A0ABP0FK78</accession>
<keyword evidence="2" id="KW-1185">Reference proteome</keyword>
<organism evidence="1 2">
    <name type="scientific">Clavelina lepadiformis</name>
    <name type="common">Light-bulb sea squirt</name>
    <name type="synonym">Ascidia lepadiformis</name>
    <dbReference type="NCBI Taxonomy" id="159417"/>
    <lineage>
        <taxon>Eukaryota</taxon>
        <taxon>Metazoa</taxon>
        <taxon>Chordata</taxon>
        <taxon>Tunicata</taxon>
        <taxon>Ascidiacea</taxon>
        <taxon>Aplousobranchia</taxon>
        <taxon>Clavelinidae</taxon>
        <taxon>Clavelina</taxon>
    </lineage>
</organism>
<protein>
    <submittedName>
        <fullName evidence="1">Uncharacterized protein</fullName>
    </submittedName>
</protein>
<dbReference type="Proteomes" id="UP001642483">
    <property type="component" value="Unassembled WGS sequence"/>
</dbReference>
<gene>
    <name evidence="1" type="ORF">CVLEPA_LOCUS10367</name>
</gene>
<proteinExistence type="predicted"/>
<name>A0ABP0FK78_CLALP</name>
<sequence length="323" mass="37032">MDSTCVGAKSLYYRNYQSNIAKTTTKKLEASNITKDFALPDETKNPNSAFYGNIYKDTYGLPLSAFGVSSFKQLRTEWIHYLPWLAKSLLNYRSNGQSNDTCFFTTITSKLFVKKRTSYVVGDVFVAHIQARDQLMRNKTFGGDYFRARLIRTRFGEAMDGIPCAIYDHANGTYTVKAPLLMSGDFTLEVKLLLSVEGIDRWIKFTELGEYKVVIHTAVLKSMELVYCGIHLTTFKRYSPEKLCDYSNPRNQEPWFCVRPPSGICHPIVQYRHRLLPWRPPFQISVDSLKEYGKFGEVFGSSVRIKVIKKGSDNLECYLRNGI</sequence>
<dbReference type="PANTHER" id="PTHR16165:SF5">
    <property type="entry name" value="NXPE FAMILY MEMBER 3"/>
    <property type="match status" value="1"/>
</dbReference>
<reference evidence="1 2" key="1">
    <citation type="submission" date="2024-02" db="EMBL/GenBank/DDBJ databases">
        <authorList>
            <person name="Daric V."/>
            <person name="Darras S."/>
        </authorList>
    </citation>
    <scope>NUCLEOTIDE SEQUENCE [LARGE SCALE GENOMIC DNA]</scope>
</reference>
<evidence type="ECO:0000313" key="1">
    <source>
        <dbReference type="EMBL" id="CAK8680080.1"/>
    </source>
</evidence>
<evidence type="ECO:0000313" key="2">
    <source>
        <dbReference type="Proteomes" id="UP001642483"/>
    </source>
</evidence>
<dbReference type="InterPro" id="IPR026845">
    <property type="entry name" value="NXPH/NXPE"/>
</dbReference>
<dbReference type="EMBL" id="CAWYQH010000068">
    <property type="protein sequence ID" value="CAK8680080.1"/>
    <property type="molecule type" value="Genomic_DNA"/>
</dbReference>
<dbReference type="PANTHER" id="PTHR16165">
    <property type="entry name" value="NXPE FAMILY MEMBER"/>
    <property type="match status" value="1"/>
</dbReference>
<dbReference type="Pfam" id="PF06312">
    <property type="entry name" value="Neurexophilin"/>
    <property type="match status" value="1"/>
</dbReference>